<dbReference type="GO" id="GO:0006629">
    <property type="term" value="P:lipid metabolic process"/>
    <property type="evidence" value="ECO:0007669"/>
    <property type="project" value="InterPro"/>
</dbReference>
<dbReference type="AlphaFoldDB" id="A0A365UAU4"/>
<dbReference type="OrthoDB" id="384721at2"/>
<dbReference type="Proteomes" id="UP000253370">
    <property type="component" value="Unassembled WGS sequence"/>
</dbReference>
<dbReference type="PANTHER" id="PTHR46211:SF1">
    <property type="entry name" value="GLYCEROPHOSPHODIESTER PHOSPHODIESTERASE, CYTOPLASMIC"/>
    <property type="match status" value="1"/>
</dbReference>
<dbReference type="EMBL" id="QNTQ01000006">
    <property type="protein sequence ID" value="RBI85568.1"/>
    <property type="molecule type" value="Genomic_DNA"/>
</dbReference>
<gene>
    <name evidence="2" type="ORF">DRV85_07465</name>
</gene>
<dbReference type="Gene3D" id="3.20.20.190">
    <property type="entry name" value="Phosphatidylinositol (PI) phosphodiesterase"/>
    <property type="match status" value="1"/>
</dbReference>
<comment type="caution">
    <text evidence="2">The sequence shown here is derived from an EMBL/GenBank/DDBJ whole genome shotgun (WGS) entry which is preliminary data.</text>
</comment>
<proteinExistence type="predicted"/>
<protein>
    <submittedName>
        <fullName evidence="2">Phosphodiesterase</fullName>
    </submittedName>
</protein>
<dbReference type="PROSITE" id="PS51704">
    <property type="entry name" value="GP_PDE"/>
    <property type="match status" value="1"/>
</dbReference>
<dbReference type="RefSeq" id="WP_113288826.1">
    <property type="nucleotide sequence ID" value="NZ_QNTQ01000006.1"/>
</dbReference>
<evidence type="ECO:0000259" key="1">
    <source>
        <dbReference type="PROSITE" id="PS51704"/>
    </source>
</evidence>
<sequence length="254" mass="27076">MTTLHPEFLRRPVAHRALHGPGRPENSRAAVRAAVAAGYAVEIDLQLSSDGQAMVFHDYDLGRLTGERGAVGARSADELSRIPLSGGDGEGIPTLGDILGIVNGRAPLLVEIKDQDGRMGPDVGALEAAAARALADYAGPVAVMSFNGHSVRRMGELAPHLPRGLTTSVFDAELWPHFPETLRAHLRGMPELEASGAVFVSHEARDLDNPRIAALKARGMPVLCWTIRSEEAEQDARRVADNVTFEGYAAAIPA</sequence>
<dbReference type="PANTHER" id="PTHR46211">
    <property type="entry name" value="GLYCEROPHOSPHORYL DIESTER PHOSPHODIESTERASE"/>
    <property type="match status" value="1"/>
</dbReference>
<dbReference type="InterPro" id="IPR030395">
    <property type="entry name" value="GP_PDE_dom"/>
</dbReference>
<reference evidence="2 3" key="1">
    <citation type="submission" date="2018-07" db="EMBL/GenBank/DDBJ databases">
        <title>Rhodosalinus sp. strain E84T genomic sequence and assembly.</title>
        <authorList>
            <person name="Liu Z.-W."/>
            <person name="Lu D.-C."/>
        </authorList>
    </citation>
    <scope>NUCLEOTIDE SEQUENCE [LARGE SCALE GENOMIC DNA]</scope>
    <source>
        <strain evidence="2 3">E84</strain>
    </source>
</reference>
<dbReference type="InterPro" id="IPR017946">
    <property type="entry name" value="PLC-like_Pdiesterase_TIM-brl"/>
</dbReference>
<dbReference type="GO" id="GO:0008081">
    <property type="term" value="F:phosphoric diester hydrolase activity"/>
    <property type="evidence" value="ECO:0007669"/>
    <property type="project" value="InterPro"/>
</dbReference>
<organism evidence="2 3">
    <name type="scientific">Rhodosalinus halophilus</name>
    <dbReference type="NCBI Taxonomy" id="2259333"/>
    <lineage>
        <taxon>Bacteria</taxon>
        <taxon>Pseudomonadati</taxon>
        <taxon>Pseudomonadota</taxon>
        <taxon>Alphaproteobacteria</taxon>
        <taxon>Rhodobacterales</taxon>
        <taxon>Paracoccaceae</taxon>
        <taxon>Rhodosalinus</taxon>
    </lineage>
</organism>
<evidence type="ECO:0000313" key="3">
    <source>
        <dbReference type="Proteomes" id="UP000253370"/>
    </source>
</evidence>
<feature type="domain" description="GP-PDE" evidence="1">
    <location>
        <begin position="10"/>
        <end position="254"/>
    </location>
</feature>
<evidence type="ECO:0000313" key="2">
    <source>
        <dbReference type="EMBL" id="RBI85568.1"/>
    </source>
</evidence>
<dbReference type="Pfam" id="PF03009">
    <property type="entry name" value="GDPD"/>
    <property type="match status" value="1"/>
</dbReference>
<name>A0A365UAU4_9RHOB</name>
<accession>A0A365UAU4</accession>
<keyword evidence="3" id="KW-1185">Reference proteome</keyword>
<dbReference type="SUPFAM" id="SSF51695">
    <property type="entry name" value="PLC-like phosphodiesterases"/>
    <property type="match status" value="1"/>
</dbReference>